<feature type="repeat" description="TPR" evidence="1">
    <location>
        <begin position="156"/>
        <end position="189"/>
    </location>
</feature>
<evidence type="ECO:0000256" key="2">
    <source>
        <dbReference type="SAM" id="SignalP"/>
    </source>
</evidence>
<dbReference type="RefSeq" id="WP_186880339.1">
    <property type="nucleotide sequence ID" value="NZ_JACOGG010000004.1"/>
</dbReference>
<protein>
    <recommendedName>
        <fullName evidence="5">Tetratricopeptide repeat protein</fullName>
    </recommendedName>
</protein>
<dbReference type="PROSITE" id="PS50005">
    <property type="entry name" value="TPR"/>
    <property type="match status" value="1"/>
</dbReference>
<reference evidence="3" key="1">
    <citation type="submission" date="2020-08" db="EMBL/GenBank/DDBJ databases">
        <title>Novel species isolated from subtropical streams in China.</title>
        <authorList>
            <person name="Lu H."/>
        </authorList>
    </citation>
    <scope>NUCLEOTIDE SEQUENCE</scope>
    <source>
        <strain evidence="3">CY7W</strain>
    </source>
</reference>
<dbReference type="EMBL" id="JACOGG010000004">
    <property type="protein sequence ID" value="MBC3934721.1"/>
    <property type="molecule type" value="Genomic_DNA"/>
</dbReference>
<feature type="signal peptide" evidence="2">
    <location>
        <begin position="1"/>
        <end position="33"/>
    </location>
</feature>
<keyword evidence="2" id="KW-0732">Signal</keyword>
<comment type="caution">
    <text evidence="3">The sequence shown here is derived from an EMBL/GenBank/DDBJ whole genome shotgun (WGS) entry which is preliminary data.</text>
</comment>
<evidence type="ECO:0000256" key="1">
    <source>
        <dbReference type="PROSITE-ProRule" id="PRU00339"/>
    </source>
</evidence>
<dbReference type="SUPFAM" id="SSF81901">
    <property type="entry name" value="HCP-like"/>
    <property type="match status" value="1"/>
</dbReference>
<keyword evidence="4" id="KW-1185">Reference proteome</keyword>
<dbReference type="SMART" id="SM00671">
    <property type="entry name" value="SEL1"/>
    <property type="match status" value="1"/>
</dbReference>
<evidence type="ECO:0008006" key="5">
    <source>
        <dbReference type="Google" id="ProtNLM"/>
    </source>
</evidence>
<dbReference type="AlphaFoldDB" id="A0A923I3D5"/>
<accession>A0A923I3D5</accession>
<proteinExistence type="predicted"/>
<organism evidence="3 4">
    <name type="scientific">Undibacterium rugosum</name>
    <dbReference type="NCBI Taxonomy" id="2762291"/>
    <lineage>
        <taxon>Bacteria</taxon>
        <taxon>Pseudomonadati</taxon>
        <taxon>Pseudomonadota</taxon>
        <taxon>Betaproteobacteria</taxon>
        <taxon>Burkholderiales</taxon>
        <taxon>Oxalobacteraceae</taxon>
        <taxon>Undibacterium</taxon>
    </lineage>
</organism>
<gene>
    <name evidence="3" type="ORF">H8K47_05050</name>
</gene>
<evidence type="ECO:0000313" key="4">
    <source>
        <dbReference type="Proteomes" id="UP000612361"/>
    </source>
</evidence>
<keyword evidence="1" id="KW-0802">TPR repeat</keyword>
<feature type="chain" id="PRO_5038102851" description="Tetratricopeptide repeat protein" evidence="2">
    <location>
        <begin position="34"/>
        <end position="201"/>
    </location>
</feature>
<dbReference type="Gene3D" id="1.25.40.10">
    <property type="entry name" value="Tetratricopeptide repeat domain"/>
    <property type="match status" value="1"/>
</dbReference>
<evidence type="ECO:0000313" key="3">
    <source>
        <dbReference type="EMBL" id="MBC3934721.1"/>
    </source>
</evidence>
<dbReference type="InterPro" id="IPR011990">
    <property type="entry name" value="TPR-like_helical_dom_sf"/>
</dbReference>
<dbReference type="Proteomes" id="UP000612361">
    <property type="component" value="Unassembled WGS sequence"/>
</dbReference>
<dbReference type="InterPro" id="IPR006597">
    <property type="entry name" value="Sel1-like"/>
</dbReference>
<name>A0A923I3D5_9BURK</name>
<sequence length="201" mass="22457">MRELLMFPRALACLKNAVKLSGLLLLTSAPYIAAQPQYEELSSYQLMGKIVELGAAVEKTPLFGSYLQELMNRSNAQQAPAMYYFAWYRNEICKMMKKQSGVTRDAAICSQALADLKVVAENQKNVGLLEFPAAMSLLGEMYRDGIGTNASYLLAADWFVKSSKQYYTSGNRERAIRSLENAIKLAPEHPSIKELQSKLLN</sequence>
<dbReference type="InterPro" id="IPR019734">
    <property type="entry name" value="TPR_rpt"/>
</dbReference>